<gene>
    <name evidence="2" type="ORF">U1T56_15515</name>
</gene>
<evidence type="ECO:0000313" key="3">
    <source>
        <dbReference type="Proteomes" id="UP001375743"/>
    </source>
</evidence>
<dbReference type="Proteomes" id="UP001375743">
    <property type="component" value="Unassembled WGS sequence"/>
</dbReference>
<feature type="compositionally biased region" description="Basic and acidic residues" evidence="1">
    <location>
        <begin position="38"/>
        <end position="51"/>
    </location>
</feature>
<accession>A0ABU8XTN3</accession>
<organism evidence="2 3">
    <name type="scientific">Benzoatithermus flavus</name>
    <dbReference type="NCBI Taxonomy" id="3108223"/>
    <lineage>
        <taxon>Bacteria</taxon>
        <taxon>Pseudomonadati</taxon>
        <taxon>Pseudomonadota</taxon>
        <taxon>Alphaproteobacteria</taxon>
        <taxon>Geminicoccales</taxon>
        <taxon>Geminicoccaceae</taxon>
        <taxon>Benzoatithermus</taxon>
    </lineage>
</organism>
<name>A0ABU8XTN3_9PROT</name>
<dbReference type="EMBL" id="JBBLZC010000016">
    <property type="protein sequence ID" value="MEK0084562.1"/>
    <property type="molecule type" value="Genomic_DNA"/>
</dbReference>
<reference evidence="2 3" key="1">
    <citation type="submission" date="2024-01" db="EMBL/GenBank/DDBJ databases">
        <title>Multi-omics insights into the function and evolution of sodium benzoate biodegradation pathways in Benzoatithermus flavus gen. nov., sp. nov. from hot spring.</title>
        <authorList>
            <person name="Hu C.-J."/>
            <person name="Li W.-J."/>
        </authorList>
    </citation>
    <scope>NUCLEOTIDE SEQUENCE [LARGE SCALE GENOMIC DNA]</scope>
    <source>
        <strain evidence="2 3">SYSU G07066</strain>
    </source>
</reference>
<comment type="caution">
    <text evidence="2">The sequence shown here is derived from an EMBL/GenBank/DDBJ whole genome shotgun (WGS) entry which is preliminary data.</text>
</comment>
<proteinExistence type="predicted"/>
<evidence type="ECO:0000313" key="2">
    <source>
        <dbReference type="EMBL" id="MEK0084562.1"/>
    </source>
</evidence>
<sequence>MAETGETRAAVLKRLRARIDRLEGLLAGSFSLPSPSTYKEERGGKDKKDTPSRPQTCESRGILAGLLLGILADLLL</sequence>
<protein>
    <submittedName>
        <fullName evidence="2">Uncharacterized protein</fullName>
    </submittedName>
</protein>
<keyword evidence="3" id="KW-1185">Reference proteome</keyword>
<feature type="region of interest" description="Disordered" evidence="1">
    <location>
        <begin position="30"/>
        <end position="57"/>
    </location>
</feature>
<evidence type="ECO:0000256" key="1">
    <source>
        <dbReference type="SAM" id="MobiDB-lite"/>
    </source>
</evidence>
<dbReference type="RefSeq" id="WP_418160414.1">
    <property type="nucleotide sequence ID" value="NZ_JBBLZC010000016.1"/>
</dbReference>